<dbReference type="GO" id="GO:0019894">
    <property type="term" value="F:kinesin binding"/>
    <property type="evidence" value="ECO:0007669"/>
    <property type="project" value="TreeGrafter"/>
</dbReference>
<evidence type="ECO:0000256" key="3">
    <source>
        <dbReference type="ARBA" id="ARBA00022737"/>
    </source>
</evidence>
<dbReference type="Pfam" id="PF00931">
    <property type="entry name" value="NB-ARC"/>
    <property type="match status" value="1"/>
</dbReference>
<dbReference type="PANTHER" id="PTHR45783:SF3">
    <property type="entry name" value="KINESIN LIGHT CHAIN"/>
    <property type="match status" value="1"/>
</dbReference>
<dbReference type="InterPro" id="IPR002151">
    <property type="entry name" value="Kinesin_light"/>
</dbReference>
<feature type="domain" description="NB-ARC" evidence="5">
    <location>
        <begin position="99"/>
        <end position="231"/>
    </location>
</feature>
<dbReference type="Gene3D" id="1.25.40.10">
    <property type="entry name" value="Tetratricopeptide repeat domain"/>
    <property type="match status" value="1"/>
</dbReference>
<keyword evidence="7" id="KW-1185">Reference proteome</keyword>
<evidence type="ECO:0000313" key="6">
    <source>
        <dbReference type="EMBL" id="KAG4420607.1"/>
    </source>
</evidence>
<organism evidence="6 7">
    <name type="scientific">Cadophora malorum</name>
    <dbReference type="NCBI Taxonomy" id="108018"/>
    <lineage>
        <taxon>Eukaryota</taxon>
        <taxon>Fungi</taxon>
        <taxon>Dikarya</taxon>
        <taxon>Ascomycota</taxon>
        <taxon>Pezizomycotina</taxon>
        <taxon>Leotiomycetes</taxon>
        <taxon>Helotiales</taxon>
        <taxon>Ploettnerulaceae</taxon>
        <taxon>Cadophora</taxon>
    </lineage>
</organism>
<dbReference type="GO" id="GO:0007018">
    <property type="term" value="P:microtubule-based movement"/>
    <property type="evidence" value="ECO:0007669"/>
    <property type="project" value="TreeGrafter"/>
</dbReference>
<dbReference type="PANTHER" id="PTHR45783">
    <property type="entry name" value="KINESIN LIGHT CHAIN"/>
    <property type="match status" value="1"/>
</dbReference>
<keyword evidence="4" id="KW-0802">TPR repeat</keyword>
<accession>A0A8H7TJA4</accession>
<name>A0A8H7TJA4_9HELO</name>
<proteinExistence type="predicted"/>
<sequence length="715" mass="81124">MLWAAKRTAKRKEDEAYALLGIFGLHMPMIYGEGRENAFIRLEREIGERSKGANILGNIHWIIPRASNSLFTGRSILLDRIRSVLQSESTCFAQTQRRFVITGLGGQGKSEICLQIASLMKHKFWGIFWVNVDNPSTAERDFIAVAKLLGHSAETIHEARQAFTNTQRSWLLILDNADDPDFDYQVYFPPGNHGAVLMTTRVTECRRYSPYAFEALEGLEEEDSKNLLLKAAEVPRESWSSCGYDAKEVVNLLGSHPLALIQAGAYISQGHCQLGQYPKVYQRQRRRLLKHRPTQAQSRYCDVYATFEASADVLERSQSECASDALRLLEILSMLSSSVLPLQIFEETWKGCKNVSPASDEARGIDGFSQDHVSQLPSFMALKEDEWDSFRLTKATFLLASLSLITRHDFKCYSGLSMHPLTHAWAKDRQDPCRQREVWIISGCVLGFSRLDTRFWQIRERSLLPHVLSYLEIEVKKAFSPGSKAIVTSIFLKCAQALLGMRQDTRLGQLLNAVFIELQQNPIQPSQEFLPIYDLQERSLINLGRNEAAKALLQQILRIREEVLGKTHPDTLTTMSNLAVVFDKQGKYADAEAMNRQTLEISEEVLGKTHPDTLTTMSNLALVFDKQGKYADAEAMNRQTLEIQEEVLGKTHPNTLMSVYCLAHVLQNRCEYDEASILYQRACTGFELSLSFEHPTTEACLKHYSEMLRSLEQTE</sequence>
<keyword evidence="3" id="KW-0677">Repeat</keyword>
<dbReference type="SUPFAM" id="SSF48452">
    <property type="entry name" value="TPR-like"/>
    <property type="match status" value="1"/>
</dbReference>
<dbReference type="InterPro" id="IPR002182">
    <property type="entry name" value="NB-ARC"/>
</dbReference>
<dbReference type="Gene3D" id="3.40.50.300">
    <property type="entry name" value="P-loop containing nucleotide triphosphate hydrolases"/>
    <property type="match status" value="1"/>
</dbReference>
<reference evidence="6" key="1">
    <citation type="submission" date="2021-02" db="EMBL/GenBank/DDBJ databases">
        <title>Genome sequence Cadophora malorum strain M34.</title>
        <authorList>
            <person name="Stefanovic E."/>
            <person name="Vu D."/>
            <person name="Scully C."/>
            <person name="Dijksterhuis J."/>
            <person name="Roader J."/>
            <person name="Houbraken J."/>
        </authorList>
    </citation>
    <scope>NUCLEOTIDE SEQUENCE</scope>
    <source>
        <strain evidence="6">M34</strain>
    </source>
</reference>
<evidence type="ECO:0000256" key="2">
    <source>
        <dbReference type="ARBA" id="ARBA00022490"/>
    </source>
</evidence>
<dbReference type="GO" id="GO:0043531">
    <property type="term" value="F:ADP binding"/>
    <property type="evidence" value="ECO:0007669"/>
    <property type="project" value="InterPro"/>
</dbReference>
<dbReference type="EMBL" id="JAFJYH010000081">
    <property type="protein sequence ID" value="KAG4420607.1"/>
    <property type="molecule type" value="Genomic_DNA"/>
</dbReference>
<dbReference type="Pfam" id="PF13374">
    <property type="entry name" value="TPR_10"/>
    <property type="match status" value="1"/>
</dbReference>
<dbReference type="SUPFAM" id="SSF52540">
    <property type="entry name" value="P-loop containing nucleoside triphosphate hydrolases"/>
    <property type="match status" value="1"/>
</dbReference>
<comment type="subcellular location">
    <subcellularLocation>
        <location evidence="1">Cytoplasm</location>
    </subcellularLocation>
</comment>
<dbReference type="GO" id="GO:0005871">
    <property type="term" value="C:kinesin complex"/>
    <property type="evidence" value="ECO:0007669"/>
    <property type="project" value="InterPro"/>
</dbReference>
<dbReference type="Proteomes" id="UP000664132">
    <property type="component" value="Unassembled WGS sequence"/>
</dbReference>
<protein>
    <recommendedName>
        <fullName evidence="5">NB-ARC domain-containing protein</fullName>
    </recommendedName>
</protein>
<evidence type="ECO:0000313" key="7">
    <source>
        <dbReference type="Proteomes" id="UP000664132"/>
    </source>
</evidence>
<comment type="caution">
    <text evidence="6">The sequence shown here is derived from an EMBL/GenBank/DDBJ whole genome shotgun (WGS) entry which is preliminary data.</text>
</comment>
<dbReference type="InterPro" id="IPR027417">
    <property type="entry name" value="P-loop_NTPase"/>
</dbReference>
<keyword evidence="2" id="KW-0963">Cytoplasm</keyword>
<dbReference type="OrthoDB" id="1658288at2759"/>
<dbReference type="Pfam" id="PF13424">
    <property type="entry name" value="TPR_12"/>
    <property type="match status" value="1"/>
</dbReference>
<dbReference type="AlphaFoldDB" id="A0A8H7TJA4"/>
<evidence type="ECO:0000256" key="1">
    <source>
        <dbReference type="ARBA" id="ARBA00004496"/>
    </source>
</evidence>
<evidence type="ECO:0000256" key="4">
    <source>
        <dbReference type="ARBA" id="ARBA00022803"/>
    </source>
</evidence>
<dbReference type="GO" id="GO:0005737">
    <property type="term" value="C:cytoplasm"/>
    <property type="evidence" value="ECO:0007669"/>
    <property type="project" value="UniProtKB-SubCell"/>
</dbReference>
<gene>
    <name evidence="6" type="ORF">IFR04_006314</name>
</gene>
<evidence type="ECO:0000259" key="5">
    <source>
        <dbReference type="Pfam" id="PF00931"/>
    </source>
</evidence>
<dbReference type="InterPro" id="IPR011990">
    <property type="entry name" value="TPR-like_helical_dom_sf"/>
</dbReference>